<proteinExistence type="predicted"/>
<feature type="domain" description="Phage-Barnase-EndoU-ColicinE5/D-RelE like nuclease 2" evidence="2">
    <location>
        <begin position="273"/>
        <end position="394"/>
    </location>
</feature>
<sequence>MAEIRGNFGSMPEAERYFRGKVNLPTRRWDDLMHGQHARAFVVAGATRDALLTDLREAVDAAITQGETLEDFRARFQDIVQRNGWHGWTGEGSPGGQAWRTATIYHTNLRTAYQAGRWETLKNFPFLRYKHNTVRNPREQHKAWDGVILPSDHPWWDTHYTPNGWGCRCTVLGVSAAKMKAMGWKVSEPPAPIQGDPPPEWAYHVGHAASGRHIADSTLAKDAAAKWSEVPGRSAEDYGRPAQVPLDAAIARPLPTGIRDPQQVRQAWQELYGRTATLTDPSGAEVLLTDQVIEHWLEKPSRLDGREKYLPLLAETIQSPFEVWANFARNEAGQLGLRRYYVKRIEVTESEGGAQKRYALTVIAEVLPGGVWGSFDFFRGSKAQPRSRQGLLVWGRSEE</sequence>
<dbReference type="EMBL" id="ABLOJW010000003">
    <property type="protein sequence ID" value="EKT4091249.1"/>
    <property type="molecule type" value="Genomic_DNA"/>
</dbReference>
<evidence type="ECO:0008006" key="5">
    <source>
        <dbReference type="Google" id="ProtNLM"/>
    </source>
</evidence>
<evidence type="ECO:0000313" key="3">
    <source>
        <dbReference type="EMBL" id="EKT4091249.1"/>
    </source>
</evidence>
<evidence type="ECO:0000313" key="4">
    <source>
        <dbReference type="Proteomes" id="UP001218208"/>
    </source>
</evidence>
<dbReference type="RefSeq" id="WP_180844223.1">
    <property type="nucleotide sequence ID" value="NZ_CP182517.1"/>
</dbReference>
<organism evidence="3 4">
    <name type="scientific">Stenotrophomonas maltophilia</name>
    <name type="common">Pseudomonas maltophilia</name>
    <name type="synonym">Xanthomonas maltophilia</name>
    <dbReference type="NCBI Taxonomy" id="40324"/>
    <lineage>
        <taxon>Bacteria</taxon>
        <taxon>Pseudomonadati</taxon>
        <taxon>Pseudomonadota</taxon>
        <taxon>Gammaproteobacteria</taxon>
        <taxon>Lysobacterales</taxon>
        <taxon>Lysobacteraceae</taxon>
        <taxon>Stenotrophomonas</taxon>
        <taxon>Stenotrophomonas maltophilia group</taxon>
    </lineage>
</organism>
<dbReference type="Pfam" id="PF04233">
    <property type="entry name" value="Phage_Mu_F"/>
    <property type="match status" value="1"/>
</dbReference>
<dbReference type="Pfam" id="PF18810">
    <property type="entry name" value="PBECR2"/>
    <property type="match status" value="1"/>
</dbReference>
<feature type="domain" description="Phage head morphogenesis" evidence="1">
    <location>
        <begin position="54"/>
        <end position="171"/>
    </location>
</feature>
<dbReference type="InterPro" id="IPR041110">
    <property type="entry name" value="PBECR2"/>
</dbReference>
<accession>A0AAI9BZ97</accession>
<reference evidence="3" key="1">
    <citation type="submission" date="2022-07" db="EMBL/GenBank/DDBJ databases">
        <authorList>
            <consortium name="DAFM: The Division of Animal and Food Microbiology"/>
        </authorList>
    </citation>
    <scope>NUCLEOTIDE SEQUENCE</scope>
    <source>
        <strain evidence="3">19MO01SH01-2</strain>
    </source>
</reference>
<comment type="caution">
    <text evidence="3">The sequence shown here is derived from an EMBL/GenBank/DDBJ whole genome shotgun (WGS) entry which is preliminary data.</text>
</comment>
<gene>
    <name evidence="3" type="ORF">QEG23_000729</name>
</gene>
<dbReference type="Proteomes" id="UP001218208">
    <property type="component" value="Unassembled WGS sequence"/>
</dbReference>
<evidence type="ECO:0000259" key="2">
    <source>
        <dbReference type="Pfam" id="PF18810"/>
    </source>
</evidence>
<name>A0AAI9BZ97_STEMA</name>
<dbReference type="AlphaFoldDB" id="A0AAI9BZ97"/>
<evidence type="ECO:0000259" key="1">
    <source>
        <dbReference type="Pfam" id="PF04233"/>
    </source>
</evidence>
<dbReference type="InterPro" id="IPR006528">
    <property type="entry name" value="Phage_head_morphogenesis_dom"/>
</dbReference>
<protein>
    <recommendedName>
        <fullName evidence="5">Phage head morphogenesis domain-containing protein</fullName>
    </recommendedName>
</protein>